<dbReference type="EMBL" id="CALYLK010000136">
    <property type="protein sequence ID" value="CAH8238941.1"/>
    <property type="molecule type" value="Genomic_DNA"/>
</dbReference>
<evidence type="ECO:0000313" key="1">
    <source>
        <dbReference type="EMBL" id="CAH8238941.1"/>
    </source>
</evidence>
<reference evidence="1" key="1">
    <citation type="submission" date="2022-06" db="EMBL/GenBank/DDBJ databases">
        <authorList>
            <person name="Goudenege D."/>
            <person name="Le Roux F."/>
        </authorList>
    </citation>
    <scope>NUCLEOTIDE SEQUENCE</scope>
    <source>
        <strain evidence="1">12-063</strain>
    </source>
</reference>
<comment type="caution">
    <text evidence="1">The sequence shown here is derived from an EMBL/GenBank/DDBJ whole genome shotgun (WGS) entry which is preliminary data.</text>
</comment>
<dbReference type="Proteomes" id="UP001152658">
    <property type="component" value="Unassembled WGS sequence"/>
</dbReference>
<evidence type="ECO:0000313" key="2">
    <source>
        <dbReference type="Proteomes" id="UP001152658"/>
    </source>
</evidence>
<protein>
    <submittedName>
        <fullName evidence="1">Uncharacterized protein</fullName>
    </submittedName>
</protein>
<name>A0ABM9FTL8_9VIBR</name>
<accession>A0ABM9FTL8</accession>
<keyword evidence="2" id="KW-1185">Reference proteome</keyword>
<proteinExistence type="predicted"/>
<gene>
    <name evidence="1" type="ORF">VAE063_950741</name>
</gene>
<sequence>MITLCDFNLLDVPLNPPFFNPTLEINEIKNADQVICALKVITLN</sequence>
<organism evidence="1 2">
    <name type="scientific">Vibrio aestuarianus</name>
    <dbReference type="NCBI Taxonomy" id="28171"/>
    <lineage>
        <taxon>Bacteria</taxon>
        <taxon>Pseudomonadati</taxon>
        <taxon>Pseudomonadota</taxon>
        <taxon>Gammaproteobacteria</taxon>
        <taxon>Vibrionales</taxon>
        <taxon>Vibrionaceae</taxon>
        <taxon>Vibrio</taxon>
    </lineage>
</organism>